<dbReference type="PANTHER" id="PTHR30461:SF23">
    <property type="entry name" value="DNA RECOMBINASE-RELATED"/>
    <property type="match status" value="1"/>
</dbReference>
<dbReference type="PROSITE" id="PS51737">
    <property type="entry name" value="RECOMBINASE_DNA_BIND"/>
    <property type="match status" value="1"/>
</dbReference>
<dbReference type="InterPro" id="IPR050639">
    <property type="entry name" value="SSR_resolvase"/>
</dbReference>
<dbReference type="InterPro" id="IPR038109">
    <property type="entry name" value="DNA_bind_recomb_sf"/>
</dbReference>
<keyword evidence="2" id="KW-1185">Reference proteome</keyword>
<evidence type="ECO:0000313" key="2">
    <source>
        <dbReference type="Proteomes" id="UP000620133"/>
    </source>
</evidence>
<dbReference type="Pfam" id="PF07508">
    <property type="entry name" value="Recombinase"/>
    <property type="match status" value="1"/>
</dbReference>
<name>A0A7U9TKB6_9MOLU</name>
<proteinExistence type="predicted"/>
<organism evidence="1 2">
    <name type="scientific">Mariniplasma anaerobium</name>
    <dbReference type="NCBI Taxonomy" id="2735436"/>
    <lineage>
        <taxon>Bacteria</taxon>
        <taxon>Bacillati</taxon>
        <taxon>Mycoplasmatota</taxon>
        <taxon>Mollicutes</taxon>
        <taxon>Acholeplasmatales</taxon>
        <taxon>Acholeplasmataceae</taxon>
        <taxon>Mariniplasma</taxon>
    </lineage>
</organism>
<dbReference type="AlphaFoldDB" id="A0A7U9TKB6"/>
<dbReference type="KEGG" id="manr:MPAN_000910"/>
<dbReference type="RefSeq" id="WP_176239072.1">
    <property type="nucleotide sequence ID" value="NZ_AP024412.1"/>
</dbReference>
<evidence type="ECO:0000313" key="1">
    <source>
        <dbReference type="EMBL" id="BCR35198.1"/>
    </source>
</evidence>
<accession>A0A7U9TKB6</accession>
<dbReference type="GO" id="GO:0000150">
    <property type="term" value="F:DNA strand exchange activity"/>
    <property type="evidence" value="ECO:0007669"/>
    <property type="project" value="InterPro"/>
</dbReference>
<dbReference type="Pfam" id="PF00239">
    <property type="entry name" value="Resolvase"/>
    <property type="match status" value="1"/>
</dbReference>
<gene>
    <name evidence="1" type="ORF">MPAN_000910</name>
</gene>
<dbReference type="Pfam" id="PF13408">
    <property type="entry name" value="Zn_ribbon_recom"/>
    <property type="match status" value="1"/>
</dbReference>
<dbReference type="InterPro" id="IPR006119">
    <property type="entry name" value="Resolv_N"/>
</dbReference>
<dbReference type="CDD" id="cd00338">
    <property type="entry name" value="Ser_Recombinase"/>
    <property type="match status" value="1"/>
</dbReference>
<dbReference type="PROSITE" id="PS51736">
    <property type="entry name" value="RECOMBINASES_3"/>
    <property type="match status" value="1"/>
</dbReference>
<dbReference type="InterPro" id="IPR011109">
    <property type="entry name" value="DNA_bind_recombinase_dom"/>
</dbReference>
<dbReference type="InterPro" id="IPR036162">
    <property type="entry name" value="Resolvase-like_N_sf"/>
</dbReference>
<dbReference type="Gene3D" id="3.90.1750.20">
    <property type="entry name" value="Putative Large Serine Recombinase, Chain B, Domain 2"/>
    <property type="match status" value="1"/>
</dbReference>
<dbReference type="SUPFAM" id="SSF53041">
    <property type="entry name" value="Resolvase-like"/>
    <property type="match status" value="1"/>
</dbReference>
<dbReference type="Gene3D" id="3.40.50.1390">
    <property type="entry name" value="Resolvase, N-terminal catalytic domain"/>
    <property type="match status" value="1"/>
</dbReference>
<dbReference type="Proteomes" id="UP000620133">
    <property type="component" value="Chromosome"/>
</dbReference>
<dbReference type="InterPro" id="IPR025827">
    <property type="entry name" value="Zn_ribbon_recom_dom"/>
</dbReference>
<dbReference type="PANTHER" id="PTHR30461">
    <property type="entry name" value="DNA-INVERTASE FROM LAMBDOID PROPHAGE"/>
    <property type="match status" value="1"/>
</dbReference>
<dbReference type="GO" id="GO:0003677">
    <property type="term" value="F:DNA binding"/>
    <property type="evidence" value="ECO:0007669"/>
    <property type="project" value="InterPro"/>
</dbReference>
<dbReference type="SMART" id="SM00857">
    <property type="entry name" value="Resolvase"/>
    <property type="match status" value="1"/>
</dbReference>
<sequence length="509" mass="58047">MRALSQDEIKVLENIQKSFGGKVTTAIYARKSKEDLSNEALSTQVKQCEDFIDQNKKYLNLKKTYQEDNVSGMTVEGRAEFKKLIEAVDDGFIQAVVVSKWDRFSRNTTDLKNYRESFGKKGTLVITIEDSGEMSAVANLQFEIMAAINQYYVHKIAEDTKAVLINKTSKGHSGGGVANYGYEFDENNFLIIRAEEAVVVADIYDKFELGYSYNDIISDLKNRNIKTRKGNEFTKSTIRDILTNVKYSGVYRYNREDRKQSDLVKKSFDEVWVEDGIKEPIVTKKQFEEVQKIIDIRKTIYKDSEYLLTGIIECELCHTGMVGSSQSTGKGKPRRRQYICPNHLKVNGKTCTSKGIDALTIENQVQQIVLDTINAFIKTDSFDKTIFKDSLESKRRLKKSINKSIANINQAIEIATDRLVEPGIRDAIKKSLEKKIEKDSNHIEELKIKLALANKSINQYSQIVNKKEIDSFTAEDLLKNKIIEKQLTRVIVDCVKIGPENIEIKILEK</sequence>
<dbReference type="EMBL" id="AP024412">
    <property type="protein sequence ID" value="BCR35198.1"/>
    <property type="molecule type" value="Genomic_DNA"/>
</dbReference>
<reference evidence="1" key="1">
    <citation type="submission" date="2021-01" db="EMBL/GenBank/DDBJ databases">
        <title>Draft genome sequence of Acholeplasmataceae bacterium strain Mahy22.</title>
        <authorList>
            <person name="Watanabe M."/>
            <person name="Kojima H."/>
            <person name="Fukui M."/>
        </authorList>
    </citation>
    <scope>NUCLEOTIDE SEQUENCE</scope>
    <source>
        <strain evidence="1">Mahy22</strain>
    </source>
</reference>
<protein>
    <submittedName>
        <fullName evidence="1">Serine recombinase</fullName>
    </submittedName>
</protein>